<evidence type="ECO:0000313" key="1">
    <source>
        <dbReference type="EMBL" id="CAJ1403007.1"/>
    </source>
</evidence>
<name>A0AA36JB74_9DINO</name>
<keyword evidence="2" id="KW-1185">Reference proteome</keyword>
<evidence type="ECO:0000313" key="2">
    <source>
        <dbReference type="Proteomes" id="UP001178507"/>
    </source>
</evidence>
<comment type="caution">
    <text evidence="1">The sequence shown here is derived from an EMBL/GenBank/DDBJ whole genome shotgun (WGS) entry which is preliminary data.</text>
</comment>
<reference evidence="1" key="1">
    <citation type="submission" date="2023-08" db="EMBL/GenBank/DDBJ databases">
        <authorList>
            <person name="Chen Y."/>
            <person name="Shah S."/>
            <person name="Dougan E. K."/>
            <person name="Thang M."/>
            <person name="Chan C."/>
        </authorList>
    </citation>
    <scope>NUCLEOTIDE SEQUENCE</scope>
</reference>
<proteinExistence type="predicted"/>
<organism evidence="1 2">
    <name type="scientific">Effrenium voratum</name>
    <dbReference type="NCBI Taxonomy" id="2562239"/>
    <lineage>
        <taxon>Eukaryota</taxon>
        <taxon>Sar</taxon>
        <taxon>Alveolata</taxon>
        <taxon>Dinophyceae</taxon>
        <taxon>Suessiales</taxon>
        <taxon>Symbiodiniaceae</taxon>
        <taxon>Effrenium</taxon>
    </lineage>
</organism>
<dbReference type="AlphaFoldDB" id="A0AA36JB74"/>
<sequence length="131" mass="15112">MERVWWLAQVAVREQEGLREVRKEVHAEIEQGGKAFSERQRELTSWQQGDVVPTLLGLFFGCSCIMLCRRLAFFGKAPRPLVLVPAVPCYLVPYQVSYHVREAEYLIEMMREERASLSDTLAAMFGRDMSN</sequence>
<gene>
    <name evidence="1" type="ORF">EVOR1521_LOCUS25770</name>
</gene>
<dbReference type="Proteomes" id="UP001178507">
    <property type="component" value="Unassembled WGS sequence"/>
</dbReference>
<dbReference type="EMBL" id="CAUJNA010003477">
    <property type="protein sequence ID" value="CAJ1403007.1"/>
    <property type="molecule type" value="Genomic_DNA"/>
</dbReference>
<accession>A0AA36JB74</accession>
<protein>
    <submittedName>
        <fullName evidence="1">Uncharacterized protein</fullName>
    </submittedName>
</protein>